<evidence type="ECO:0000256" key="3">
    <source>
        <dbReference type="ARBA" id="ARBA00022490"/>
    </source>
</evidence>
<keyword evidence="4 5" id="KW-0175">Coiled coil</keyword>
<evidence type="ECO:0000256" key="1">
    <source>
        <dbReference type="ARBA" id="ARBA00004496"/>
    </source>
</evidence>
<dbReference type="GO" id="GO:1990112">
    <property type="term" value="C:RQC complex"/>
    <property type="evidence" value="ECO:0007669"/>
    <property type="project" value="TreeGrafter"/>
</dbReference>
<dbReference type="Gene3D" id="2.30.310.10">
    <property type="entry name" value="ibrinogen binding protein from staphylococcus aureus domain"/>
    <property type="match status" value="1"/>
</dbReference>
<dbReference type="Pfam" id="PF11923">
    <property type="entry name" value="NFACT-C"/>
    <property type="match status" value="1"/>
</dbReference>
<dbReference type="InterPro" id="IPR021846">
    <property type="entry name" value="NFACT-C"/>
</dbReference>
<comment type="similarity">
    <text evidence="2">Belongs to the NEMF family.</text>
</comment>
<evidence type="ECO:0000259" key="7">
    <source>
        <dbReference type="Pfam" id="PF11923"/>
    </source>
</evidence>
<evidence type="ECO:0000256" key="2">
    <source>
        <dbReference type="ARBA" id="ARBA00008318"/>
    </source>
</evidence>
<dbReference type="GeneID" id="36320640"/>
<accession>A0A0F9ZAC2</accession>
<protein>
    <submittedName>
        <fullName evidence="8">Rna-binding protein</fullName>
    </submittedName>
</protein>
<dbReference type="VEuPathDB" id="MicrosporidiaDB:AAJ76_4600011270"/>
<dbReference type="AlphaFoldDB" id="A0A0F9ZAC2"/>
<dbReference type="InterPro" id="IPR008532">
    <property type="entry name" value="NFACT_RNA-bd"/>
</dbReference>
<gene>
    <name evidence="8" type="ORF">AAJ76_4600011270</name>
</gene>
<evidence type="ECO:0000256" key="5">
    <source>
        <dbReference type="SAM" id="Coils"/>
    </source>
</evidence>
<dbReference type="Pfam" id="PF05833">
    <property type="entry name" value="NFACT_N"/>
    <property type="match status" value="1"/>
</dbReference>
<dbReference type="GO" id="GO:0043023">
    <property type="term" value="F:ribosomal large subunit binding"/>
    <property type="evidence" value="ECO:0007669"/>
    <property type="project" value="TreeGrafter"/>
</dbReference>
<dbReference type="GO" id="GO:0000049">
    <property type="term" value="F:tRNA binding"/>
    <property type="evidence" value="ECO:0007669"/>
    <property type="project" value="TreeGrafter"/>
</dbReference>
<dbReference type="Pfam" id="PF05670">
    <property type="entry name" value="NFACT-R_1"/>
    <property type="match status" value="1"/>
</dbReference>
<dbReference type="EMBL" id="JPQZ01000046">
    <property type="protein sequence ID" value="KKO74769.1"/>
    <property type="molecule type" value="Genomic_DNA"/>
</dbReference>
<evidence type="ECO:0000313" key="8">
    <source>
        <dbReference type="EMBL" id="KKO74769.1"/>
    </source>
</evidence>
<dbReference type="Proteomes" id="UP000034350">
    <property type="component" value="Unassembled WGS sequence"/>
</dbReference>
<feature type="coiled-coil region" evidence="5">
    <location>
        <begin position="261"/>
        <end position="295"/>
    </location>
</feature>
<sequence length="644" mass="75385">MKQRFNFLDIRAIINEIKPKLINKFIQNFNTTQQRIIYIKFSSKDILLIEPGIRIHLTSEADDGISHFCNILRKKARRDKVVDIYQVGFDRVIVFELSRQKIVIEFFSGGNVFILDEFDKVVEVFRVVKELDIIKNTQYVFNPAEFDFSWENFCNMEFKEFLPFEKELVDNLIKKINKLTGTDILVDKDPKYKTIFNDCLQEFNEFISNIGGFGAVQMKKGKPFSFFPFDIEIDNKKTFQSFNEAVEFFFMDRRKKKIEKVDKLQKIRNKQYEHIKELENMVKDMTMKADLILKNADIVENVLDIHNYVIKNKLNWNDFLKFKEDEKSKGNEIADIIVKSDFKNKSCIIDLKDNEDSHFIEISFDKSLHSNAQNYFEKRKKFEEKILKTEKAIDTIKIKTYTKEEKIKIQRSVFWFEKFNFCFTTDKKLVIGGKNAQQNEIIVKKHLTPNHLYFHTESSGGSSVISEADVNIDEVALVALCNSACWEVNVVSPVFYVKSDQVSKTPPTGQFLPKGSFLIRGTKTYVNVYKLEYGVGLLFKTSDDIQEGDYFIKYEDAVFVTNPSNYEIDYALPLSAPYKVLKDLYKFRVRILPGKDKKGKVIQGIISHFIKDTEERIIKIIKRISVEEFMNVLPTNIKIGKDIK</sequence>
<dbReference type="RefSeq" id="XP_024330511.1">
    <property type="nucleotide sequence ID" value="XM_024475693.1"/>
</dbReference>
<organism evidence="8 9">
    <name type="scientific">Vairimorpha ceranae</name>
    <dbReference type="NCBI Taxonomy" id="40302"/>
    <lineage>
        <taxon>Eukaryota</taxon>
        <taxon>Fungi</taxon>
        <taxon>Fungi incertae sedis</taxon>
        <taxon>Microsporidia</taxon>
        <taxon>Nosematidae</taxon>
        <taxon>Vairimorpha</taxon>
    </lineage>
</organism>
<dbReference type="InterPro" id="IPR051608">
    <property type="entry name" value="RQC_Subunit_NEMF"/>
</dbReference>
<reference evidence="8 9" key="1">
    <citation type="journal article" date="2015" name="Environ. Microbiol.">
        <title>Genome analyses suggest the presence of polyploidy and recent human-driven expansions in eight global populations of the honeybee pathogen Nosema ceranae.</title>
        <authorList>
            <person name="Pelin A."/>
            <person name="Selman M."/>
            <person name="Aris-Brosou S."/>
            <person name="Farinelli L."/>
            <person name="Corradi N."/>
        </authorList>
    </citation>
    <scope>NUCLEOTIDE SEQUENCE [LARGE SCALE GENOMIC DNA]</scope>
    <source>
        <strain evidence="8 9">PA08 1199</strain>
    </source>
</reference>
<feature type="domain" description="NFACT RNA-binding" evidence="6">
    <location>
        <begin position="415"/>
        <end position="521"/>
    </location>
</feature>
<name>A0A0F9ZAC2_9MICR</name>
<comment type="subcellular location">
    <subcellularLocation>
        <location evidence="1">Cytoplasm</location>
    </subcellularLocation>
</comment>
<dbReference type="GO" id="GO:0005737">
    <property type="term" value="C:cytoplasm"/>
    <property type="evidence" value="ECO:0007669"/>
    <property type="project" value="UniProtKB-SubCell"/>
</dbReference>
<dbReference type="OrthoDB" id="2187858at2759"/>
<dbReference type="PANTHER" id="PTHR15239">
    <property type="entry name" value="NUCLEAR EXPORT MEDIATOR FACTOR NEMF"/>
    <property type="match status" value="1"/>
</dbReference>
<dbReference type="VEuPathDB" id="MicrosporidiaDB:NCER_101531"/>
<keyword evidence="3" id="KW-0963">Cytoplasm</keyword>
<evidence type="ECO:0000256" key="4">
    <source>
        <dbReference type="ARBA" id="ARBA00023054"/>
    </source>
</evidence>
<evidence type="ECO:0000259" key="6">
    <source>
        <dbReference type="Pfam" id="PF05670"/>
    </source>
</evidence>
<dbReference type="PANTHER" id="PTHR15239:SF6">
    <property type="entry name" value="RIBOSOME QUALITY CONTROL COMPLEX SUBUNIT NEMF"/>
    <property type="match status" value="1"/>
</dbReference>
<comment type="caution">
    <text evidence="8">The sequence shown here is derived from an EMBL/GenBank/DDBJ whole genome shotgun (WGS) entry which is preliminary data.</text>
</comment>
<feature type="domain" description="NFACT protein C-terminal" evidence="7">
    <location>
        <begin position="564"/>
        <end position="639"/>
    </location>
</feature>
<evidence type="ECO:0000313" key="9">
    <source>
        <dbReference type="Proteomes" id="UP000034350"/>
    </source>
</evidence>
<dbReference type="VEuPathDB" id="MicrosporidiaDB:G9O61_00g010410"/>
<keyword evidence="9" id="KW-1185">Reference proteome</keyword>
<dbReference type="GO" id="GO:0072344">
    <property type="term" value="P:rescue of stalled ribosome"/>
    <property type="evidence" value="ECO:0007669"/>
    <property type="project" value="TreeGrafter"/>
</dbReference>
<proteinExistence type="inferred from homology"/>